<dbReference type="Gene3D" id="3.90.76.10">
    <property type="entry name" value="Dipeptide-binding Protein, Domain 1"/>
    <property type="match status" value="1"/>
</dbReference>
<keyword evidence="4" id="KW-1185">Reference proteome</keyword>
<evidence type="ECO:0000259" key="2">
    <source>
        <dbReference type="Pfam" id="PF00496"/>
    </source>
</evidence>
<dbReference type="OrthoDB" id="5243526at2"/>
<dbReference type="PANTHER" id="PTHR30290">
    <property type="entry name" value="PERIPLASMIC BINDING COMPONENT OF ABC TRANSPORTER"/>
    <property type="match status" value="1"/>
</dbReference>
<proteinExistence type="predicted"/>
<evidence type="ECO:0000313" key="3">
    <source>
        <dbReference type="EMBL" id="SEE44299.1"/>
    </source>
</evidence>
<name>A0A1H5IVM7_9ACTN</name>
<organism evidence="3 4">
    <name type="scientific">Jiangella alba</name>
    <dbReference type="NCBI Taxonomy" id="561176"/>
    <lineage>
        <taxon>Bacteria</taxon>
        <taxon>Bacillati</taxon>
        <taxon>Actinomycetota</taxon>
        <taxon>Actinomycetes</taxon>
        <taxon>Jiangellales</taxon>
        <taxon>Jiangellaceae</taxon>
        <taxon>Jiangella</taxon>
    </lineage>
</organism>
<dbReference type="SUPFAM" id="SSF53850">
    <property type="entry name" value="Periplasmic binding protein-like II"/>
    <property type="match status" value="1"/>
</dbReference>
<dbReference type="InterPro" id="IPR030678">
    <property type="entry name" value="Peptide/Ni-bd"/>
</dbReference>
<sequence length="527" mass="56545">MNGNARQRRGLSRRELLRAGFAAGAGIALGPALAACAGPTGTSGAGTLTLALNRSLVSLDNKLNQFDAHVTVQRAVRQALTRIGDGLRAEPVLAESFELASPTAWRVRLRPEAVYSDGTPVAVADVSAALQMYQQVEASFVGNQFPEWPTVQQVDDRTFDLVTQRPLVGLDSLMSNILITPAAANLPEELADGVGSGPYVVTQANRGTGDYTLAANPDYWGPAPGVEQVRIRFLPEETSRVLALRSGEVDVIDSISPDSAEQLDGLPGISLLQAQGTRLVQLFYNFRKPPEHPLSKASVRQALSLAVDGESLVRDVLLDSVTPTNGVVPLSLDGAVEVGRFEFDPRKARQMLDAEGVDDLELTVIWESGEFASDAYVMEAIAQMLGDIGVRVHLRQFEPGGDLPTWRQGRGGDFDIIGNGYGNQTGLALTSLKGLFGGTPEMEQTGDAFMGFVYDDIAGGIGAAAAETDDQRRSTLLSDVQQSIWDLWPTMWAFTQDVLLAHRDTVSGLDLLPINSYDLAAVRLEEG</sequence>
<dbReference type="InterPro" id="IPR000914">
    <property type="entry name" value="SBP_5_dom"/>
</dbReference>
<gene>
    <name evidence="3" type="ORF">SAMN04488561_1337</name>
</gene>
<dbReference type="GO" id="GO:0043190">
    <property type="term" value="C:ATP-binding cassette (ABC) transporter complex"/>
    <property type="evidence" value="ECO:0007669"/>
    <property type="project" value="InterPro"/>
</dbReference>
<evidence type="ECO:0000313" key="4">
    <source>
        <dbReference type="Proteomes" id="UP000181980"/>
    </source>
</evidence>
<dbReference type="STRING" id="561176.SAMN04488561_1337"/>
<dbReference type="AlphaFoldDB" id="A0A1H5IVM7"/>
<dbReference type="Pfam" id="PF00496">
    <property type="entry name" value="SBP_bac_5"/>
    <property type="match status" value="1"/>
</dbReference>
<dbReference type="InterPro" id="IPR006311">
    <property type="entry name" value="TAT_signal"/>
</dbReference>
<feature type="chain" id="PRO_5010325451" evidence="1">
    <location>
        <begin position="35"/>
        <end position="527"/>
    </location>
</feature>
<dbReference type="Gene3D" id="3.10.105.10">
    <property type="entry name" value="Dipeptide-binding Protein, Domain 3"/>
    <property type="match status" value="1"/>
</dbReference>
<dbReference type="PIRSF" id="PIRSF002741">
    <property type="entry name" value="MppA"/>
    <property type="match status" value="1"/>
</dbReference>
<dbReference type="Gene3D" id="3.40.190.10">
    <property type="entry name" value="Periplasmic binding protein-like II"/>
    <property type="match status" value="1"/>
</dbReference>
<dbReference type="CDD" id="cd00995">
    <property type="entry name" value="PBP2_NikA_DppA_OppA_like"/>
    <property type="match status" value="1"/>
</dbReference>
<feature type="signal peptide" evidence="1">
    <location>
        <begin position="1"/>
        <end position="34"/>
    </location>
</feature>
<feature type="domain" description="Solute-binding protein family 5" evidence="2">
    <location>
        <begin position="90"/>
        <end position="440"/>
    </location>
</feature>
<dbReference type="InterPro" id="IPR039424">
    <property type="entry name" value="SBP_5"/>
</dbReference>
<dbReference type="PROSITE" id="PS51318">
    <property type="entry name" value="TAT"/>
    <property type="match status" value="1"/>
</dbReference>
<dbReference type="PANTHER" id="PTHR30290:SF65">
    <property type="entry name" value="MONOACYL PHOSPHATIDYLINOSITOL TETRAMANNOSIDE-BINDING PROTEIN LPQW-RELATED"/>
    <property type="match status" value="1"/>
</dbReference>
<dbReference type="RefSeq" id="WP_069114702.1">
    <property type="nucleotide sequence ID" value="NZ_FNUC01000003.1"/>
</dbReference>
<reference evidence="4" key="1">
    <citation type="submission" date="2016-10" db="EMBL/GenBank/DDBJ databases">
        <authorList>
            <person name="Varghese N."/>
            <person name="Submissions S."/>
        </authorList>
    </citation>
    <scope>NUCLEOTIDE SEQUENCE [LARGE SCALE GENOMIC DNA]</scope>
    <source>
        <strain evidence="4">DSM 45237</strain>
    </source>
</reference>
<evidence type="ECO:0000256" key="1">
    <source>
        <dbReference type="SAM" id="SignalP"/>
    </source>
</evidence>
<protein>
    <submittedName>
        <fullName evidence="3">Peptide/nickel transport system substrate-binding protein</fullName>
    </submittedName>
</protein>
<accession>A0A1H5IVM7</accession>
<dbReference type="Proteomes" id="UP000181980">
    <property type="component" value="Unassembled WGS sequence"/>
</dbReference>
<dbReference type="EMBL" id="FNUC01000003">
    <property type="protein sequence ID" value="SEE44299.1"/>
    <property type="molecule type" value="Genomic_DNA"/>
</dbReference>
<dbReference type="GO" id="GO:0042597">
    <property type="term" value="C:periplasmic space"/>
    <property type="evidence" value="ECO:0007669"/>
    <property type="project" value="UniProtKB-ARBA"/>
</dbReference>
<keyword evidence="1" id="KW-0732">Signal</keyword>
<dbReference type="GO" id="GO:0015833">
    <property type="term" value="P:peptide transport"/>
    <property type="evidence" value="ECO:0007669"/>
    <property type="project" value="TreeGrafter"/>
</dbReference>
<dbReference type="GO" id="GO:1904680">
    <property type="term" value="F:peptide transmembrane transporter activity"/>
    <property type="evidence" value="ECO:0007669"/>
    <property type="project" value="TreeGrafter"/>
</dbReference>